<dbReference type="Pfam" id="PF07922">
    <property type="entry name" value="Glyco_transf_52"/>
    <property type="match status" value="1"/>
</dbReference>
<dbReference type="InterPro" id="IPR012477">
    <property type="entry name" value="Glyco_transf_52"/>
</dbReference>
<comment type="caution">
    <text evidence="1">The sequence shown here is derived from an EMBL/GenBank/DDBJ whole genome shotgun (WGS) entry which is preliminary data.</text>
</comment>
<accession>A0A3L9DLM7</accession>
<name>A0A3L9DLM7_9STRE</name>
<dbReference type="RefSeq" id="WP_121835983.1">
    <property type="nucleotide sequence ID" value="NZ_CP163513.1"/>
</dbReference>
<dbReference type="OrthoDB" id="1100792at2"/>
<sequence>MKKLYVCSTVYHLIVALLKINLEEYNKIVLLDGIVDAEKFCLRLNEIDGIEAVVFTDNLVYSRYPIYKQEQLDMMDKLLEKVKEIYMFIDANHIGWYLHRKKINYHLLEDGYNCFLYPSQHKYSWWRFFLKGIPKVHGYSKYCIDIEANSIAGIPRDSRYNKFIEVPRKQLFEEMEVSKKEIIFNLFDYEPIKIQQPSVLILTQPLHSDVQWGMSYEEHIQFYSKIVEKYSDYHIYLKVHPRDYTDYSKFNATILSNSYPIEILDIFGEHKFNIGITHSSTALDFLNCVEEKIVLFDLKDMT</sequence>
<organism evidence="1 2">
    <name type="scientific">Streptococcus hillyeri</name>
    <dbReference type="NCBI Taxonomy" id="2282420"/>
    <lineage>
        <taxon>Bacteria</taxon>
        <taxon>Bacillati</taxon>
        <taxon>Bacillota</taxon>
        <taxon>Bacilli</taxon>
        <taxon>Lactobacillales</taxon>
        <taxon>Streptococcaceae</taxon>
        <taxon>Streptococcus</taxon>
    </lineage>
</organism>
<dbReference type="Proteomes" id="UP000279194">
    <property type="component" value="Unassembled WGS sequence"/>
</dbReference>
<keyword evidence="2" id="KW-1185">Reference proteome</keyword>
<proteinExistence type="predicted"/>
<dbReference type="AlphaFoldDB" id="A0A3L9DLM7"/>
<reference evidence="1 2" key="1">
    <citation type="submission" date="2018-10" db="EMBL/GenBank/DDBJ databases">
        <title>Streptococcus hillyeri sp. nov., isolated from equine tracheal sample.</title>
        <authorList>
            <person name="Macfadyen A.C."/>
            <person name="Waller A."/>
            <person name="Paterson G.K."/>
        </authorList>
    </citation>
    <scope>NUCLEOTIDE SEQUENCE [LARGE SCALE GENOMIC DNA]</scope>
    <source>
        <strain evidence="1 2">28462</strain>
    </source>
</reference>
<gene>
    <name evidence="1" type="ORF">EAF07_07610</name>
</gene>
<dbReference type="Gene3D" id="3.40.50.11110">
    <property type="entry name" value="Sialyltransferase, C-terminal GT-B Rossman nucleotide-binding domain"/>
    <property type="match status" value="1"/>
</dbReference>
<protein>
    <submittedName>
        <fullName evidence="1">Capsular biosynthesis protein</fullName>
    </submittedName>
</protein>
<dbReference type="EMBL" id="RCVM01000015">
    <property type="protein sequence ID" value="RLY02426.1"/>
    <property type="molecule type" value="Genomic_DNA"/>
</dbReference>
<evidence type="ECO:0000313" key="1">
    <source>
        <dbReference type="EMBL" id="RLY02426.1"/>
    </source>
</evidence>
<evidence type="ECO:0000313" key="2">
    <source>
        <dbReference type="Proteomes" id="UP000279194"/>
    </source>
</evidence>